<evidence type="ECO:0000313" key="8">
    <source>
        <dbReference type="EMBL" id="SMF58776.1"/>
    </source>
</evidence>
<dbReference type="CDD" id="cd17535">
    <property type="entry name" value="REC_NarL-like"/>
    <property type="match status" value="1"/>
</dbReference>
<evidence type="ECO:0000256" key="4">
    <source>
        <dbReference type="ARBA" id="ARBA00023163"/>
    </source>
</evidence>
<evidence type="ECO:0000256" key="3">
    <source>
        <dbReference type="ARBA" id="ARBA00023125"/>
    </source>
</evidence>
<dbReference type="Gene3D" id="3.40.50.2300">
    <property type="match status" value="1"/>
</dbReference>
<sequence length="215" mass="24446">MKVRVLVVDDHPHAREAIGEILAEDDSFEIVAYAENGDEAIAQTERWMPDLILMDIRMPGKDGLETTREIKLRYPYVKIVLITVSDDAAHLFEALKQGAQGYLLKNLEPGTWLEYLRAIASDEAPLSSELALRILQEFPVNKRSNSEQPPLTAREREILGWVAQGMTNREIAGVLHISDQTVKNHLKNILQKLHLENRVQLTRYALEQGWIDSRG</sequence>
<dbReference type="SMART" id="SM00448">
    <property type="entry name" value="REC"/>
    <property type="match status" value="1"/>
</dbReference>
<dbReference type="PANTHER" id="PTHR43214">
    <property type="entry name" value="TWO-COMPONENT RESPONSE REGULATOR"/>
    <property type="match status" value="1"/>
</dbReference>
<dbReference type="RefSeq" id="WP_016312325.1">
    <property type="nucleotide sequence ID" value="NZ_FXAE01000056.1"/>
</dbReference>
<dbReference type="InterPro" id="IPR001789">
    <property type="entry name" value="Sig_transdc_resp-reg_receiver"/>
</dbReference>
<comment type="caution">
    <text evidence="8">The sequence shown here is derived from an EMBL/GenBank/DDBJ whole genome shotgun (WGS) entry which is preliminary data.</text>
</comment>
<dbReference type="GeneID" id="43344837"/>
<accession>A0ABY1M290</accession>
<proteinExistence type="predicted"/>
<keyword evidence="9" id="KW-1185">Reference proteome</keyword>
<evidence type="ECO:0000256" key="2">
    <source>
        <dbReference type="ARBA" id="ARBA00023015"/>
    </source>
</evidence>
<feature type="domain" description="HTH luxR-type" evidence="6">
    <location>
        <begin position="144"/>
        <end position="209"/>
    </location>
</feature>
<gene>
    <name evidence="8" type="ORF">SAMN02744124_03863</name>
</gene>
<dbReference type="SUPFAM" id="SSF52172">
    <property type="entry name" value="CheY-like"/>
    <property type="match status" value="1"/>
</dbReference>
<feature type="modified residue" description="4-aspartylphosphate" evidence="5">
    <location>
        <position position="55"/>
    </location>
</feature>
<dbReference type="InterPro" id="IPR016032">
    <property type="entry name" value="Sig_transdc_resp-reg_C-effctor"/>
</dbReference>
<feature type="domain" description="Response regulatory" evidence="7">
    <location>
        <begin position="4"/>
        <end position="120"/>
    </location>
</feature>
<dbReference type="InterPro" id="IPR011006">
    <property type="entry name" value="CheY-like_superfamily"/>
</dbReference>
<dbReference type="InterPro" id="IPR058245">
    <property type="entry name" value="NreC/VraR/RcsB-like_REC"/>
</dbReference>
<dbReference type="Pfam" id="PF00196">
    <property type="entry name" value="GerE"/>
    <property type="match status" value="1"/>
</dbReference>
<evidence type="ECO:0000259" key="6">
    <source>
        <dbReference type="PROSITE" id="PS50043"/>
    </source>
</evidence>
<dbReference type="CDD" id="cd06170">
    <property type="entry name" value="LuxR_C_like"/>
    <property type="match status" value="1"/>
</dbReference>
<dbReference type="SMART" id="SM00421">
    <property type="entry name" value="HTH_LUXR"/>
    <property type="match status" value="1"/>
</dbReference>
<keyword evidence="3" id="KW-0238">DNA-binding</keyword>
<name>A0ABY1M290_9BACL</name>
<dbReference type="PROSITE" id="PS50110">
    <property type="entry name" value="RESPONSE_REGULATORY"/>
    <property type="match status" value="1"/>
</dbReference>
<keyword evidence="1 5" id="KW-0597">Phosphoprotein</keyword>
<dbReference type="EMBL" id="FXAE01000056">
    <property type="protein sequence ID" value="SMF58776.1"/>
    <property type="molecule type" value="Genomic_DNA"/>
</dbReference>
<dbReference type="InterPro" id="IPR039420">
    <property type="entry name" value="WalR-like"/>
</dbReference>
<reference evidence="8 9" key="1">
    <citation type="submission" date="2017-04" db="EMBL/GenBank/DDBJ databases">
        <authorList>
            <person name="Varghese N."/>
            <person name="Submissions S."/>
        </authorList>
    </citation>
    <scope>NUCLEOTIDE SEQUENCE [LARGE SCALE GENOMIC DNA]</scope>
    <source>
        <strain evidence="8 9">J12</strain>
    </source>
</reference>
<keyword evidence="2" id="KW-0805">Transcription regulation</keyword>
<dbReference type="PROSITE" id="PS00622">
    <property type="entry name" value="HTH_LUXR_1"/>
    <property type="match status" value="1"/>
</dbReference>
<dbReference type="PROSITE" id="PS50043">
    <property type="entry name" value="HTH_LUXR_2"/>
    <property type="match status" value="1"/>
</dbReference>
<evidence type="ECO:0000256" key="1">
    <source>
        <dbReference type="ARBA" id="ARBA00022553"/>
    </source>
</evidence>
<evidence type="ECO:0000313" key="9">
    <source>
        <dbReference type="Proteomes" id="UP000192939"/>
    </source>
</evidence>
<protein>
    <submittedName>
        <fullName evidence="8">Two component transcriptional regulator, LuxR family</fullName>
    </submittedName>
</protein>
<dbReference type="Proteomes" id="UP000192939">
    <property type="component" value="Unassembled WGS sequence"/>
</dbReference>
<organism evidence="8 9">
    <name type="scientific">Paenibacillus barengoltzii J12</name>
    <dbReference type="NCBI Taxonomy" id="935846"/>
    <lineage>
        <taxon>Bacteria</taxon>
        <taxon>Bacillati</taxon>
        <taxon>Bacillota</taxon>
        <taxon>Bacilli</taxon>
        <taxon>Bacillales</taxon>
        <taxon>Paenibacillaceae</taxon>
        <taxon>Paenibacillus</taxon>
    </lineage>
</organism>
<dbReference type="PRINTS" id="PR00038">
    <property type="entry name" value="HTHLUXR"/>
</dbReference>
<dbReference type="PANTHER" id="PTHR43214:SF43">
    <property type="entry name" value="TWO-COMPONENT RESPONSE REGULATOR"/>
    <property type="match status" value="1"/>
</dbReference>
<dbReference type="InterPro" id="IPR000792">
    <property type="entry name" value="Tscrpt_reg_LuxR_C"/>
</dbReference>
<keyword evidence="4" id="KW-0804">Transcription</keyword>
<evidence type="ECO:0000256" key="5">
    <source>
        <dbReference type="PROSITE-ProRule" id="PRU00169"/>
    </source>
</evidence>
<dbReference type="SUPFAM" id="SSF46894">
    <property type="entry name" value="C-terminal effector domain of the bipartite response regulators"/>
    <property type="match status" value="1"/>
</dbReference>
<evidence type="ECO:0000259" key="7">
    <source>
        <dbReference type="PROSITE" id="PS50110"/>
    </source>
</evidence>
<dbReference type="Pfam" id="PF00072">
    <property type="entry name" value="Response_reg"/>
    <property type="match status" value="1"/>
</dbReference>